<accession>A0A5C5SG30</accession>
<dbReference type="Pfam" id="PF00933">
    <property type="entry name" value="Glyco_hydro_3"/>
    <property type="match status" value="1"/>
</dbReference>
<comment type="caution">
    <text evidence="5">The sequence shown here is derived from an EMBL/GenBank/DDBJ whole genome shotgun (WGS) entry which is preliminary data.</text>
</comment>
<dbReference type="InterPro" id="IPR050226">
    <property type="entry name" value="NagZ_Beta-hexosaminidase"/>
</dbReference>
<dbReference type="PANTHER" id="PTHR30480">
    <property type="entry name" value="BETA-HEXOSAMINIDASE-RELATED"/>
    <property type="match status" value="1"/>
</dbReference>
<keyword evidence="3" id="KW-0326">Glycosidase</keyword>
<dbReference type="EMBL" id="VOHL01000001">
    <property type="protein sequence ID" value="TWS99093.1"/>
    <property type="molecule type" value="Genomic_DNA"/>
</dbReference>
<evidence type="ECO:0000256" key="2">
    <source>
        <dbReference type="ARBA" id="ARBA00022801"/>
    </source>
</evidence>
<evidence type="ECO:0000313" key="6">
    <source>
        <dbReference type="Proteomes" id="UP000317430"/>
    </source>
</evidence>
<proteinExistence type="inferred from homology"/>
<dbReference type="InterPro" id="IPR017853">
    <property type="entry name" value="GH"/>
</dbReference>
<comment type="similarity">
    <text evidence="1">Belongs to the glycosyl hydrolase 3 family.</text>
</comment>
<evidence type="ECO:0000256" key="1">
    <source>
        <dbReference type="ARBA" id="ARBA00005336"/>
    </source>
</evidence>
<organism evidence="5 6">
    <name type="scientific">Streptococcus cuniculipharyngis</name>
    <dbReference type="NCBI Taxonomy" id="1562651"/>
    <lineage>
        <taxon>Bacteria</taxon>
        <taxon>Bacillati</taxon>
        <taxon>Bacillota</taxon>
        <taxon>Bacilli</taxon>
        <taxon>Lactobacillales</taxon>
        <taxon>Streptococcaceae</taxon>
        <taxon>Streptococcus</taxon>
    </lineage>
</organism>
<evidence type="ECO:0000259" key="4">
    <source>
        <dbReference type="Pfam" id="PF00933"/>
    </source>
</evidence>
<dbReference type="AlphaFoldDB" id="A0A5C5SG30"/>
<dbReference type="GO" id="GO:0004553">
    <property type="term" value="F:hydrolase activity, hydrolyzing O-glycosyl compounds"/>
    <property type="evidence" value="ECO:0007669"/>
    <property type="project" value="InterPro"/>
</dbReference>
<dbReference type="InterPro" id="IPR036962">
    <property type="entry name" value="Glyco_hydro_3_N_sf"/>
</dbReference>
<dbReference type="GO" id="GO:0005975">
    <property type="term" value="P:carbohydrate metabolic process"/>
    <property type="evidence" value="ECO:0007669"/>
    <property type="project" value="InterPro"/>
</dbReference>
<dbReference type="InterPro" id="IPR001764">
    <property type="entry name" value="Glyco_hydro_3_N"/>
</dbReference>
<dbReference type="OrthoDB" id="9805821at2"/>
<sequence length="388" mass="43051">MRRKIKATLIWSFFFLVFLLMIGANARQGIKKSNLKSNQETNQSVAKQSQEERKQQTIQSLMAKMSLEDKVGQLFFARVPAQNALADLEDYRLGAYLLFARDYADKDLTGVKEMTTSFQEVSKIPLIIGSDEEGGTVTRISEILDNPFQSPMALYQVGGLAGVLADNKAKVELLKSVGIYTGLYPVADIAQRSSSFIYSRTLGEDLTKTSDYVSQVVRQLKKEKFGSTLKHFPGYGDNGDSHTGVIQDDRSLSQLAAYDLRVFEAGIKAGADSVLVSHNILSQIDDVPASISPKMTQILRRDLGFQGVIMTDDFDMAGLANLMSQEEAAYQAIQAGNDMVMSSSYQTQIPYLLEKVKSGQLSEERLEESVKRILAWKYELGLLSDKAE</sequence>
<dbReference type="Proteomes" id="UP000317430">
    <property type="component" value="Unassembled WGS sequence"/>
</dbReference>
<dbReference type="SUPFAM" id="SSF51445">
    <property type="entry name" value="(Trans)glycosidases"/>
    <property type="match status" value="1"/>
</dbReference>
<dbReference type="PANTHER" id="PTHR30480:SF16">
    <property type="entry name" value="GLYCOSIDE HYDROLASE FAMILY 3 DOMAIN PROTEIN"/>
    <property type="match status" value="1"/>
</dbReference>
<feature type="domain" description="Glycoside hydrolase family 3 N-terminal" evidence="4">
    <location>
        <begin position="67"/>
        <end position="374"/>
    </location>
</feature>
<evidence type="ECO:0000256" key="3">
    <source>
        <dbReference type="ARBA" id="ARBA00023295"/>
    </source>
</evidence>
<keyword evidence="6" id="KW-1185">Reference proteome</keyword>
<dbReference type="GO" id="GO:0009254">
    <property type="term" value="P:peptidoglycan turnover"/>
    <property type="evidence" value="ECO:0007669"/>
    <property type="project" value="TreeGrafter"/>
</dbReference>
<dbReference type="InterPro" id="IPR019800">
    <property type="entry name" value="Glyco_hydro_3_AS"/>
</dbReference>
<dbReference type="PROSITE" id="PS00775">
    <property type="entry name" value="GLYCOSYL_HYDROL_F3"/>
    <property type="match status" value="1"/>
</dbReference>
<name>A0A5C5SG30_9STRE</name>
<evidence type="ECO:0000313" key="5">
    <source>
        <dbReference type="EMBL" id="TWS99093.1"/>
    </source>
</evidence>
<dbReference type="Gene3D" id="3.20.20.300">
    <property type="entry name" value="Glycoside hydrolase, family 3, N-terminal domain"/>
    <property type="match status" value="1"/>
</dbReference>
<reference evidence="5 6" key="1">
    <citation type="submission" date="2019-08" db="EMBL/GenBank/DDBJ databases">
        <authorList>
            <person name="Lei W."/>
        </authorList>
    </citation>
    <scope>NUCLEOTIDE SEQUENCE [LARGE SCALE GENOMIC DNA]</scope>
    <source>
        <strain evidence="5 6">CCUG 66496</strain>
    </source>
</reference>
<gene>
    <name evidence="5" type="ORF">FRX57_02495</name>
</gene>
<keyword evidence="2" id="KW-0378">Hydrolase</keyword>
<protein>
    <submittedName>
        <fullName evidence="5">Beta-hexosaminidase</fullName>
    </submittedName>
</protein>